<sequence>MAREIELDELFAYLDQLELNERLEQEQVDVSLGLGRTDADGEVASEAGTSRNDVQYPTLSSGATEETTREKGGGTRSSEEGTAESVIDPQQRTTSEIPTPKSTPPVTTPPGQDTVQFNATSPVTTPPKRRTVQFDSATPLRTPQRRAPKLVFTSLRPTQFTNQEKTLNDPIQPAKPVFEGVVLSPPDSSFLGSFVPIALDTISPPSSEDDDEEARISFEASHQRGFPESHSLAIDEFEDVEQDDARDSDFSSPSRPARTPRRQAKKRVVYSSDEESDVPPMRMTRTPLVTQEDAAEIEYVGGTATTAIAQAAIPESITPPQKKGSRSKTAARDVSKFIDAMARAIGKDDEEEDSDDAGSLDDFIVDDDYVEYLDADGDEEENAYVLTYSPTTPKPRRTPAQTKSITVDLTETSDEETVEPTVPVGPAGTRPKPRARPPPAKSAQTPGKNRAEKKNWNENKQELARQIMDELDESVFERKLVEEWKVFPVWNNKLLTTAGRAHHKRIRQPDGTYKHEGRIELSEKVIDDEEKLKNTVAHEMCHLATWIISGEMKNPHGAVFKSWAKKVMKARKDITVTTKHSYEIAYKYEWECTTESCDAVGEEAHAPTVAIDPEKQACGKCRGRLRPLFKTRNAGTGSTPFQDFLKQNMKLAKAAMPKATHGEVMRALSERWKASGGAKSPAEIMQTGEDPLAVQRGHVEHWQVLSLQMQALSIA</sequence>
<protein>
    <submittedName>
        <fullName evidence="1">Uncharacterized protein</fullName>
    </submittedName>
</protein>
<proteinExistence type="predicted"/>
<evidence type="ECO:0000313" key="1">
    <source>
        <dbReference type="EMBL" id="KAJ9106975.1"/>
    </source>
</evidence>
<dbReference type="EMBL" id="JASBWS010000039">
    <property type="protein sequence ID" value="KAJ9106975.1"/>
    <property type="molecule type" value="Genomic_DNA"/>
</dbReference>
<dbReference type="Proteomes" id="UP001230649">
    <property type="component" value="Unassembled WGS sequence"/>
</dbReference>
<evidence type="ECO:0000313" key="2">
    <source>
        <dbReference type="Proteomes" id="UP001230649"/>
    </source>
</evidence>
<organism evidence="1 2">
    <name type="scientific">Naganishia adeliensis</name>
    <dbReference type="NCBI Taxonomy" id="92952"/>
    <lineage>
        <taxon>Eukaryota</taxon>
        <taxon>Fungi</taxon>
        <taxon>Dikarya</taxon>
        <taxon>Basidiomycota</taxon>
        <taxon>Agaricomycotina</taxon>
        <taxon>Tremellomycetes</taxon>
        <taxon>Filobasidiales</taxon>
        <taxon>Filobasidiaceae</taxon>
        <taxon>Naganishia</taxon>
    </lineage>
</organism>
<accession>A0ACC2W5E2</accession>
<keyword evidence="2" id="KW-1185">Reference proteome</keyword>
<comment type="caution">
    <text evidence="1">The sequence shown here is derived from an EMBL/GenBank/DDBJ whole genome shotgun (WGS) entry which is preliminary data.</text>
</comment>
<reference evidence="1" key="1">
    <citation type="submission" date="2023-04" db="EMBL/GenBank/DDBJ databases">
        <title>Draft Genome sequencing of Naganishia species isolated from polar environments using Oxford Nanopore Technology.</title>
        <authorList>
            <person name="Leo P."/>
            <person name="Venkateswaran K."/>
        </authorList>
    </citation>
    <scope>NUCLEOTIDE SEQUENCE</scope>
    <source>
        <strain evidence="1">MNA-CCFEE 5262</strain>
    </source>
</reference>
<gene>
    <name evidence="1" type="ORF">QFC20_003875</name>
</gene>
<name>A0ACC2W5E2_9TREE</name>